<evidence type="ECO:0000313" key="1">
    <source>
        <dbReference type="EMBL" id="KAK3728641.1"/>
    </source>
</evidence>
<dbReference type="Proteomes" id="UP001283361">
    <property type="component" value="Unassembled WGS sequence"/>
</dbReference>
<dbReference type="AlphaFoldDB" id="A0AAE1CQC0"/>
<name>A0AAE1CQC0_9GAST</name>
<gene>
    <name evidence="1" type="ORF">RRG08_041826</name>
</gene>
<protein>
    <submittedName>
        <fullName evidence="1">Uncharacterized protein</fullName>
    </submittedName>
</protein>
<dbReference type="EMBL" id="JAWDGP010007174">
    <property type="protein sequence ID" value="KAK3728641.1"/>
    <property type="molecule type" value="Genomic_DNA"/>
</dbReference>
<evidence type="ECO:0000313" key="2">
    <source>
        <dbReference type="Proteomes" id="UP001283361"/>
    </source>
</evidence>
<accession>A0AAE1CQC0</accession>
<sequence length="145" mass="16297">MRCGHDNNNALVCQRKRLPPIESLVYSEDFDSKSSDITTKGSFGELLSQESKERQVLTSMSSPVASGYLQGEWEDIRGTSVRGFVSGYTITFNSSFEQRDLLELLRPLFHVCETGQNQDQDQDQNLNIPQGVPLSWVCDGKRDCS</sequence>
<proteinExistence type="predicted"/>
<comment type="caution">
    <text evidence="1">The sequence shown here is derived from an EMBL/GenBank/DDBJ whole genome shotgun (WGS) entry which is preliminary data.</text>
</comment>
<keyword evidence="2" id="KW-1185">Reference proteome</keyword>
<organism evidence="1 2">
    <name type="scientific">Elysia crispata</name>
    <name type="common">lettuce slug</name>
    <dbReference type="NCBI Taxonomy" id="231223"/>
    <lineage>
        <taxon>Eukaryota</taxon>
        <taxon>Metazoa</taxon>
        <taxon>Spiralia</taxon>
        <taxon>Lophotrochozoa</taxon>
        <taxon>Mollusca</taxon>
        <taxon>Gastropoda</taxon>
        <taxon>Heterobranchia</taxon>
        <taxon>Euthyneura</taxon>
        <taxon>Panpulmonata</taxon>
        <taxon>Sacoglossa</taxon>
        <taxon>Placobranchoidea</taxon>
        <taxon>Plakobranchidae</taxon>
        <taxon>Elysia</taxon>
    </lineage>
</organism>
<reference evidence="1" key="1">
    <citation type="journal article" date="2023" name="G3 (Bethesda)">
        <title>A reference genome for the long-term kleptoplast-retaining sea slug Elysia crispata morphotype clarki.</title>
        <authorList>
            <person name="Eastman K.E."/>
            <person name="Pendleton A.L."/>
            <person name="Shaikh M.A."/>
            <person name="Suttiyut T."/>
            <person name="Ogas R."/>
            <person name="Tomko P."/>
            <person name="Gavelis G."/>
            <person name="Widhalm J.R."/>
            <person name="Wisecaver J.H."/>
        </authorList>
    </citation>
    <scope>NUCLEOTIDE SEQUENCE</scope>
    <source>
        <strain evidence="1">ECLA1</strain>
    </source>
</reference>